<accession>C5MCF5</accession>
<dbReference type="KEGG" id="ctp:CTRG_03906"/>
<feature type="region of interest" description="Disordered" evidence="1">
    <location>
        <begin position="112"/>
        <end position="191"/>
    </location>
</feature>
<organism evidence="2 3">
    <name type="scientific">Candida tropicalis (strain ATCC MYA-3404 / T1)</name>
    <name type="common">Yeast</name>
    <dbReference type="NCBI Taxonomy" id="294747"/>
    <lineage>
        <taxon>Eukaryota</taxon>
        <taxon>Fungi</taxon>
        <taxon>Dikarya</taxon>
        <taxon>Ascomycota</taxon>
        <taxon>Saccharomycotina</taxon>
        <taxon>Pichiomycetes</taxon>
        <taxon>Debaryomycetaceae</taxon>
        <taxon>Candida/Lodderomyces clade</taxon>
        <taxon>Candida</taxon>
    </lineage>
</organism>
<dbReference type="RefSeq" id="XP_002549609.1">
    <property type="nucleotide sequence ID" value="XM_002549563.1"/>
</dbReference>
<evidence type="ECO:0000313" key="3">
    <source>
        <dbReference type="Proteomes" id="UP000002037"/>
    </source>
</evidence>
<feature type="compositionally biased region" description="Polar residues" evidence="1">
    <location>
        <begin position="121"/>
        <end position="136"/>
    </location>
</feature>
<sequence length="191" mass="20747">MASINSSNESHSKLPDIIKIDDITSGKIDPQLIYDEIDRLKAEINILRNDMSLFLKALATIPANQSQSEYYKLVVSRLKTVQASIREYCEKYNKLLPIINLAQIKLGHEVEAPPPNKVKSEASTTNNTPNLGNKTTPIMGHSSAPMNNNSNNAGNYQSSNTTSGKASKKTSKKASVSKQGMGSSASQPIVI</sequence>
<dbReference type="eggNOG" id="ENOG502SDAF">
    <property type="taxonomic scope" value="Eukaryota"/>
</dbReference>
<keyword evidence="3" id="KW-1185">Reference proteome</keyword>
<name>C5MCF5_CANTT</name>
<dbReference type="EMBL" id="GG692399">
    <property type="protein sequence ID" value="EER32235.1"/>
    <property type="molecule type" value="Genomic_DNA"/>
</dbReference>
<dbReference type="GeneID" id="8297961"/>
<evidence type="ECO:0000313" key="2">
    <source>
        <dbReference type="EMBL" id="EER32235.1"/>
    </source>
</evidence>
<feature type="compositionally biased region" description="Low complexity" evidence="1">
    <location>
        <begin position="142"/>
        <end position="165"/>
    </location>
</feature>
<proteinExistence type="predicted"/>
<dbReference type="AlphaFoldDB" id="C5MCF5"/>
<protein>
    <submittedName>
        <fullName evidence="2">Uncharacterized protein</fullName>
    </submittedName>
</protein>
<dbReference type="HOGENOM" id="CLU_119603_0_0_1"/>
<dbReference type="STRING" id="294747.C5MCF5"/>
<reference evidence="2 3" key="1">
    <citation type="journal article" date="2009" name="Nature">
        <title>Evolution of pathogenicity and sexual reproduction in eight Candida genomes.</title>
        <authorList>
            <person name="Butler G."/>
            <person name="Rasmussen M.D."/>
            <person name="Lin M.F."/>
            <person name="Santos M.A."/>
            <person name="Sakthikumar S."/>
            <person name="Munro C.A."/>
            <person name="Rheinbay E."/>
            <person name="Grabherr M."/>
            <person name="Forche A."/>
            <person name="Reedy J.L."/>
            <person name="Agrafioti I."/>
            <person name="Arnaud M.B."/>
            <person name="Bates S."/>
            <person name="Brown A.J."/>
            <person name="Brunke S."/>
            <person name="Costanzo M.C."/>
            <person name="Fitzpatrick D.A."/>
            <person name="de Groot P.W."/>
            <person name="Harris D."/>
            <person name="Hoyer L.L."/>
            <person name="Hube B."/>
            <person name="Klis F.M."/>
            <person name="Kodira C."/>
            <person name="Lennard N."/>
            <person name="Logue M.E."/>
            <person name="Martin R."/>
            <person name="Neiman A.M."/>
            <person name="Nikolaou E."/>
            <person name="Quail M.A."/>
            <person name="Quinn J."/>
            <person name="Santos M.C."/>
            <person name="Schmitzberger F.F."/>
            <person name="Sherlock G."/>
            <person name="Shah P."/>
            <person name="Silverstein K.A."/>
            <person name="Skrzypek M.S."/>
            <person name="Soll D."/>
            <person name="Staggs R."/>
            <person name="Stansfield I."/>
            <person name="Stumpf M.P."/>
            <person name="Sudbery P.E."/>
            <person name="Srikantha T."/>
            <person name="Zeng Q."/>
            <person name="Berman J."/>
            <person name="Berriman M."/>
            <person name="Heitman J."/>
            <person name="Gow N.A."/>
            <person name="Lorenz M.C."/>
            <person name="Birren B.W."/>
            <person name="Kellis M."/>
            <person name="Cuomo C.A."/>
        </authorList>
    </citation>
    <scope>NUCLEOTIDE SEQUENCE [LARGE SCALE GENOMIC DNA]</scope>
    <source>
        <strain evidence="3">ATCC MYA-3404 / T1</strain>
    </source>
</reference>
<dbReference type="VEuPathDB" id="FungiDB:CTRG_03906"/>
<dbReference type="Proteomes" id="UP000002037">
    <property type="component" value="Unassembled WGS sequence"/>
</dbReference>
<gene>
    <name evidence="2" type="ORF">CTRG_03906</name>
</gene>
<feature type="compositionally biased region" description="Polar residues" evidence="1">
    <location>
        <begin position="180"/>
        <end position="191"/>
    </location>
</feature>
<dbReference type="OrthoDB" id="8189076at2759"/>
<evidence type="ECO:0000256" key="1">
    <source>
        <dbReference type="SAM" id="MobiDB-lite"/>
    </source>
</evidence>